<dbReference type="InterPro" id="IPR003476">
    <property type="entry name" value="Glyco_hydro_42"/>
</dbReference>
<keyword evidence="3" id="KW-0732">Signal</keyword>
<dbReference type="PANTHER" id="PTHR36447:SF1">
    <property type="entry name" value="BETA-GALACTOSIDASE GANA"/>
    <property type="match status" value="1"/>
</dbReference>
<dbReference type="KEGG" id="aprs:BI364_11590"/>
<evidence type="ECO:0000313" key="6">
    <source>
        <dbReference type="Proteomes" id="UP000095401"/>
    </source>
</evidence>
<dbReference type="GO" id="GO:0004565">
    <property type="term" value="F:beta-galactosidase activity"/>
    <property type="evidence" value="ECO:0007669"/>
    <property type="project" value="InterPro"/>
</dbReference>
<gene>
    <name evidence="5" type="ORF">BI364_11590</name>
</gene>
<keyword evidence="6" id="KW-1185">Reference proteome</keyword>
<sequence>MLRYGTALALALTLATPALAHDETHGLVWPGYQIIMWQTKTARQYQVLRSLGVTAARVQADRHGETRASAARKVEPIVQAGLRPYVENIATDFYSAYHRWTPGKPKNWRFLALQARIAQDPQDKSVFVRQPSLSDRHALGRIETRLTRIVRDYAFCRPLFFNLGDETGIADLTAAWDFDYSKPSLDAFRVWLRRQYGTLAALNREWGTHYRFWRAIVPPTTTATMARTDGNYAAWSDFKAFMDVAFVRAIRAGTDAIHRGAPWAQSAIEGAQMPGWGGYNYALLAPAVDVMELYDAGQNLALAQSFHPGIITLTTTHWSNPGALHQAWREFLRGTRGMILWDPDDRFVHPDGAIGTQAKRAEPFFRQMHTGIGPLIEASKRAMAPIAVLYSPESFRIQWMLDHRNLKAAWTKRGSAIENEDDAVRRARREVYRMLARLGLTPHFVSEPQIATGILHKAHDQMLVLPQTLALSLKSASAIKAFVKKGGVLLTVGQTGLFDGHGRRLSKPELSHLLASANPRVVSLPIADTQLMPTLLNLLKTAGISWQARVENATGQVEEYIYRLPPVKLLALLSDSTSKQHGGAHPVTIVLPKVTYVYDIRAQKLIGKTDRFTVDVSSTEPTVLALSKAPLSRRSCTSVFQWRSCP</sequence>
<feature type="domain" description="Glycoside hydrolase family 42 N-terminal" evidence="4">
    <location>
        <begin position="178"/>
        <end position="291"/>
    </location>
</feature>
<feature type="signal peptide" evidence="3">
    <location>
        <begin position="1"/>
        <end position="20"/>
    </location>
</feature>
<evidence type="ECO:0000313" key="5">
    <source>
        <dbReference type="EMBL" id="AOU98509.1"/>
    </source>
</evidence>
<feature type="chain" id="PRO_5009108390" description="Glycoside hydrolase family 42 N-terminal domain-containing protein" evidence="3">
    <location>
        <begin position="21"/>
        <end position="646"/>
    </location>
</feature>
<accession>A0A1D8IPX9</accession>
<dbReference type="GO" id="GO:0009341">
    <property type="term" value="C:beta-galactosidase complex"/>
    <property type="evidence" value="ECO:0007669"/>
    <property type="project" value="InterPro"/>
</dbReference>
<evidence type="ECO:0000256" key="2">
    <source>
        <dbReference type="ARBA" id="ARBA00023295"/>
    </source>
</evidence>
<reference evidence="6" key="1">
    <citation type="submission" date="2016-09" db="EMBL/GenBank/DDBJ databases">
        <title>Acidihalobacter prosperus F5.</title>
        <authorList>
            <person name="Khaleque H.N."/>
            <person name="Ramsay J.P."/>
            <person name="Kaksonen A.H."/>
            <person name="Boxall N.J."/>
            <person name="Watkin E.L.J."/>
        </authorList>
    </citation>
    <scope>NUCLEOTIDE SEQUENCE [LARGE SCALE GENOMIC DNA]</scope>
    <source>
        <strain evidence="6">F5</strain>
    </source>
</reference>
<dbReference type="InterPro" id="IPR013529">
    <property type="entry name" value="Glyco_hydro_42_N"/>
</dbReference>
<dbReference type="Pfam" id="PF02449">
    <property type="entry name" value="Glyco_hydro_42"/>
    <property type="match status" value="1"/>
</dbReference>
<dbReference type="SUPFAM" id="SSF51445">
    <property type="entry name" value="(Trans)glycosidases"/>
    <property type="match status" value="1"/>
</dbReference>
<evidence type="ECO:0000256" key="3">
    <source>
        <dbReference type="SAM" id="SignalP"/>
    </source>
</evidence>
<dbReference type="InterPro" id="IPR029062">
    <property type="entry name" value="Class_I_gatase-like"/>
</dbReference>
<evidence type="ECO:0000256" key="1">
    <source>
        <dbReference type="ARBA" id="ARBA00022801"/>
    </source>
</evidence>
<dbReference type="Gene3D" id="3.40.50.880">
    <property type="match status" value="1"/>
</dbReference>
<dbReference type="CDD" id="cd03143">
    <property type="entry name" value="A4_beta-galactosidase_middle_domain"/>
    <property type="match status" value="1"/>
</dbReference>
<proteinExistence type="predicted"/>
<dbReference type="EMBL" id="CP017415">
    <property type="protein sequence ID" value="AOU98509.1"/>
    <property type="molecule type" value="Genomic_DNA"/>
</dbReference>
<protein>
    <recommendedName>
        <fullName evidence="4">Glycoside hydrolase family 42 N-terminal domain-containing protein</fullName>
    </recommendedName>
</protein>
<dbReference type="PANTHER" id="PTHR36447">
    <property type="entry name" value="BETA-GALACTOSIDASE GANA"/>
    <property type="match status" value="1"/>
</dbReference>
<organism evidence="5 6">
    <name type="scientific">Acidihalobacter yilgarnensis</name>
    <dbReference type="NCBI Taxonomy" id="2819280"/>
    <lineage>
        <taxon>Bacteria</taxon>
        <taxon>Pseudomonadati</taxon>
        <taxon>Pseudomonadota</taxon>
        <taxon>Gammaproteobacteria</taxon>
        <taxon>Chromatiales</taxon>
        <taxon>Ectothiorhodospiraceae</taxon>
        <taxon>Acidihalobacter</taxon>
    </lineage>
</organism>
<name>A0A1D8IPX9_9GAMM</name>
<keyword evidence="1" id="KW-0378">Hydrolase</keyword>
<dbReference type="GO" id="GO:0005975">
    <property type="term" value="P:carbohydrate metabolic process"/>
    <property type="evidence" value="ECO:0007669"/>
    <property type="project" value="InterPro"/>
</dbReference>
<dbReference type="Gene3D" id="3.20.20.80">
    <property type="entry name" value="Glycosidases"/>
    <property type="match status" value="1"/>
</dbReference>
<evidence type="ECO:0000259" key="4">
    <source>
        <dbReference type="Pfam" id="PF02449"/>
    </source>
</evidence>
<dbReference type="AlphaFoldDB" id="A0A1D8IPX9"/>
<dbReference type="InterPro" id="IPR017853">
    <property type="entry name" value="GH"/>
</dbReference>
<keyword evidence="2" id="KW-0326">Glycosidase</keyword>
<dbReference type="Proteomes" id="UP000095401">
    <property type="component" value="Chromosome"/>
</dbReference>